<reference evidence="5 6" key="1">
    <citation type="submission" date="2024-01" db="EMBL/GenBank/DDBJ databases">
        <title>novel species in genus Adlercreutzia.</title>
        <authorList>
            <person name="Liu X."/>
        </authorList>
    </citation>
    <scope>NUCLEOTIDE SEQUENCE [LARGE SCALE GENOMIC DNA]</scope>
    <source>
        <strain evidence="5 6">R22</strain>
    </source>
</reference>
<dbReference type="SUPFAM" id="SSF46548">
    <property type="entry name" value="alpha-helical ferredoxin"/>
    <property type="match status" value="1"/>
</dbReference>
<dbReference type="RefSeq" id="WP_326439355.1">
    <property type="nucleotide sequence ID" value="NZ_JAYMFH010000003.1"/>
</dbReference>
<protein>
    <submittedName>
        <fullName evidence="5">4Fe-4S dicluster domain-containing protein</fullName>
    </submittedName>
</protein>
<feature type="domain" description="4Fe-4S ferredoxin-type" evidence="4">
    <location>
        <begin position="174"/>
        <end position="199"/>
    </location>
</feature>
<name>A0ABU6IXA9_9ACTN</name>
<evidence type="ECO:0000313" key="6">
    <source>
        <dbReference type="Proteomes" id="UP001343724"/>
    </source>
</evidence>
<dbReference type="EMBL" id="JAYMFH010000003">
    <property type="protein sequence ID" value="MEC4294492.1"/>
    <property type="molecule type" value="Genomic_DNA"/>
</dbReference>
<evidence type="ECO:0000256" key="3">
    <source>
        <dbReference type="ARBA" id="ARBA00023014"/>
    </source>
</evidence>
<dbReference type="PROSITE" id="PS00198">
    <property type="entry name" value="4FE4S_FER_1"/>
    <property type="match status" value="1"/>
</dbReference>
<accession>A0ABU6IXA9</accession>
<evidence type="ECO:0000259" key="4">
    <source>
        <dbReference type="PROSITE" id="PS51379"/>
    </source>
</evidence>
<evidence type="ECO:0000256" key="1">
    <source>
        <dbReference type="ARBA" id="ARBA00022723"/>
    </source>
</evidence>
<keyword evidence="6" id="KW-1185">Reference proteome</keyword>
<dbReference type="Proteomes" id="UP001343724">
    <property type="component" value="Unassembled WGS sequence"/>
</dbReference>
<dbReference type="Pfam" id="PF13237">
    <property type="entry name" value="Fer4_10"/>
    <property type="match status" value="1"/>
</dbReference>
<dbReference type="PROSITE" id="PS51379">
    <property type="entry name" value="4FE4S_FER_2"/>
    <property type="match status" value="2"/>
</dbReference>
<proteinExistence type="predicted"/>
<dbReference type="Gene3D" id="3.30.70.20">
    <property type="match status" value="1"/>
</dbReference>
<evidence type="ECO:0000313" key="5">
    <source>
        <dbReference type="EMBL" id="MEC4294492.1"/>
    </source>
</evidence>
<sequence>MRCQVIAFSPTGGTAKAAEMVADVLGDSKSLVDLTDSTRDYSDVVMGEGDVALIAAPCFAGRVPAVAMERLAAVAGNGVPCVVMNVYGNRAFDDALLEMADGAREAGFNVVAGIAAIAEHSIMHQFAAGRPNKADDERLAELAAVIRRALDEGRVVEAPAIPGNRPYLKAKAIPLVPAYAGSCSRCGRCAADCPTAAIDGETLKADREHCIACMRCAAECPDGSRKVSSLMVKAASLAIKKEAEKPKEPELFSV</sequence>
<gene>
    <name evidence="5" type="ORF">VJ920_04125</name>
</gene>
<dbReference type="InterPro" id="IPR017900">
    <property type="entry name" value="4Fe4S_Fe_S_CS"/>
</dbReference>
<comment type="caution">
    <text evidence="5">The sequence shown here is derived from an EMBL/GenBank/DDBJ whole genome shotgun (WGS) entry which is preliminary data.</text>
</comment>
<dbReference type="Gene3D" id="3.40.50.360">
    <property type="match status" value="1"/>
</dbReference>
<organism evidence="5 6">
    <name type="scientific">Adlercreutzia shanghongiae</name>
    <dbReference type="NCBI Taxonomy" id="3111773"/>
    <lineage>
        <taxon>Bacteria</taxon>
        <taxon>Bacillati</taxon>
        <taxon>Actinomycetota</taxon>
        <taxon>Coriobacteriia</taxon>
        <taxon>Eggerthellales</taxon>
        <taxon>Eggerthellaceae</taxon>
        <taxon>Adlercreutzia</taxon>
    </lineage>
</organism>
<feature type="domain" description="4Fe-4S ferredoxin-type" evidence="4">
    <location>
        <begin position="201"/>
        <end position="230"/>
    </location>
</feature>
<keyword evidence="2" id="KW-0408">Iron</keyword>
<evidence type="ECO:0000256" key="2">
    <source>
        <dbReference type="ARBA" id="ARBA00023004"/>
    </source>
</evidence>
<keyword evidence="1" id="KW-0479">Metal-binding</keyword>
<dbReference type="InterPro" id="IPR029039">
    <property type="entry name" value="Flavoprotein-like_sf"/>
</dbReference>
<keyword evidence="3" id="KW-0411">Iron-sulfur</keyword>
<dbReference type="SUPFAM" id="SSF52218">
    <property type="entry name" value="Flavoproteins"/>
    <property type="match status" value="1"/>
</dbReference>
<dbReference type="InterPro" id="IPR017896">
    <property type="entry name" value="4Fe4S_Fe-S-bd"/>
</dbReference>